<dbReference type="Pfam" id="PF05076">
    <property type="entry name" value="SUFU"/>
    <property type="match status" value="1"/>
</dbReference>
<accession>A0A556N2H2</accession>
<comment type="caution">
    <text evidence="2">The sequence shown here is derived from an EMBL/GenBank/DDBJ whole genome shotgun (WGS) entry which is preliminary data.</text>
</comment>
<reference evidence="2 3" key="1">
    <citation type="submission" date="2019-07" db="EMBL/GenBank/DDBJ databases">
        <authorList>
            <person name="Huq M.A."/>
        </authorList>
    </citation>
    <scope>NUCLEOTIDE SEQUENCE [LARGE SCALE GENOMIC DNA]</scope>
    <source>
        <strain evidence="2 3">MAH-3</strain>
    </source>
</reference>
<evidence type="ECO:0000259" key="1">
    <source>
        <dbReference type="Pfam" id="PF05076"/>
    </source>
</evidence>
<dbReference type="EMBL" id="VLPL01000002">
    <property type="protein sequence ID" value="TSJ46283.1"/>
    <property type="molecule type" value="Genomic_DNA"/>
</dbReference>
<dbReference type="OrthoDB" id="4827574at2"/>
<gene>
    <name evidence="2" type="ORF">FO442_03770</name>
</gene>
<dbReference type="RefSeq" id="WP_144331820.1">
    <property type="nucleotide sequence ID" value="NZ_VLPL01000002.1"/>
</dbReference>
<evidence type="ECO:0000313" key="3">
    <source>
        <dbReference type="Proteomes" id="UP000316008"/>
    </source>
</evidence>
<sequence length="204" mass="24234">MELLKAFENRFGAHRVKSIQNPLHNEQELMILFLELDVPVTVIMTASLSDYKMPVLEKWVGREFNEIFFCLPAYWDFEDYTNPNCSWIYSWLYKLERFVRDKNTWFGPGHTIPTGNPEVPISNLMKQEYFIFLDPILLQKELSPVIISGKTIQFLSIVPIFGDELDFKMGKGTQKFIRRFIQRNQDEKLDDYRSSILNSRLRFF</sequence>
<dbReference type="Proteomes" id="UP000316008">
    <property type="component" value="Unassembled WGS sequence"/>
</dbReference>
<organism evidence="2 3">
    <name type="scientific">Fluviicola chungangensis</name>
    <dbReference type="NCBI Taxonomy" id="2597671"/>
    <lineage>
        <taxon>Bacteria</taxon>
        <taxon>Pseudomonadati</taxon>
        <taxon>Bacteroidota</taxon>
        <taxon>Flavobacteriia</taxon>
        <taxon>Flavobacteriales</taxon>
        <taxon>Crocinitomicaceae</taxon>
        <taxon>Fluviicola</taxon>
    </lineage>
</organism>
<keyword evidence="3" id="KW-1185">Reference proteome</keyword>
<feature type="domain" description="Suppressor of fused-like" evidence="1">
    <location>
        <begin position="37"/>
        <end position="189"/>
    </location>
</feature>
<name>A0A556N2H2_9FLAO</name>
<evidence type="ECO:0000313" key="2">
    <source>
        <dbReference type="EMBL" id="TSJ46283.1"/>
    </source>
</evidence>
<protein>
    <submittedName>
        <fullName evidence="2">Suppressor of fused domain protein</fullName>
    </submittedName>
</protein>
<dbReference type="AlphaFoldDB" id="A0A556N2H2"/>
<dbReference type="InterPro" id="IPR020941">
    <property type="entry name" value="SUFU-like_domain"/>
</dbReference>
<proteinExistence type="predicted"/>